<comment type="caution">
    <text evidence="1">The sequence shown here is derived from an EMBL/GenBank/DDBJ whole genome shotgun (WGS) entry which is preliminary data.</text>
</comment>
<dbReference type="EMBL" id="WSZM01000319">
    <property type="protein sequence ID" value="KAF4035376.1"/>
    <property type="molecule type" value="Genomic_DNA"/>
</dbReference>
<dbReference type="AlphaFoldDB" id="A0A833WSG1"/>
<protein>
    <submittedName>
        <fullName evidence="1">Uncharacterized protein</fullName>
    </submittedName>
</protein>
<reference evidence="1" key="1">
    <citation type="submission" date="2020-04" db="EMBL/GenBank/DDBJ databases">
        <title>Hybrid Assembly of Korean Phytophthora infestans isolates.</title>
        <authorList>
            <person name="Prokchorchik M."/>
            <person name="Lee Y."/>
            <person name="Seo J."/>
            <person name="Cho J.-H."/>
            <person name="Park Y.-E."/>
            <person name="Jang D.-C."/>
            <person name="Im J.-S."/>
            <person name="Choi J.-G."/>
            <person name="Park H.-J."/>
            <person name="Lee G.-B."/>
            <person name="Lee Y.-G."/>
            <person name="Hong S.-Y."/>
            <person name="Cho K."/>
            <person name="Sohn K.H."/>
        </authorList>
    </citation>
    <scope>NUCLEOTIDE SEQUENCE</scope>
    <source>
        <strain evidence="1">KR_1_A1</strain>
    </source>
</reference>
<gene>
    <name evidence="1" type="ORF">GN244_ATG12590</name>
</gene>
<dbReference type="Proteomes" id="UP000602510">
    <property type="component" value="Unassembled WGS sequence"/>
</dbReference>
<keyword evidence="2" id="KW-1185">Reference proteome</keyword>
<name>A0A833WSG1_PHYIN</name>
<organism evidence="1 2">
    <name type="scientific">Phytophthora infestans</name>
    <name type="common">Potato late blight agent</name>
    <name type="synonym">Botrytis infestans</name>
    <dbReference type="NCBI Taxonomy" id="4787"/>
    <lineage>
        <taxon>Eukaryota</taxon>
        <taxon>Sar</taxon>
        <taxon>Stramenopiles</taxon>
        <taxon>Oomycota</taxon>
        <taxon>Peronosporomycetes</taxon>
        <taxon>Peronosporales</taxon>
        <taxon>Peronosporaceae</taxon>
        <taxon>Phytophthora</taxon>
    </lineage>
</organism>
<evidence type="ECO:0000313" key="1">
    <source>
        <dbReference type="EMBL" id="KAF4035376.1"/>
    </source>
</evidence>
<accession>A0A833WSG1</accession>
<sequence length="61" mass="6470">MAILLYLSSKAVNGVLPHGAKAAVTRAFSCHRETFSAVWAKRDTPEALLARPPPLEGAAIP</sequence>
<evidence type="ECO:0000313" key="2">
    <source>
        <dbReference type="Proteomes" id="UP000602510"/>
    </source>
</evidence>
<proteinExistence type="predicted"/>